<sequence>MSEQLWSRVARELNAHAYMAGVERTVDRVRATGEIFTPTQLVVEMLQYVDLDMLAPGKTVLDPACGDGQFLVAAKWIKILHHGMTEDDALQDLYGIDIMRDNVDLCTRRLGGGTVVMGDALNPGRELQGQTVEERELMKRLFTEPTSRVRQKKRVAGTKPRRRKSSDTLHAAKTLDESDLALFTVD</sequence>
<protein>
    <submittedName>
        <fullName evidence="3">M.AgsIB</fullName>
    </submittedName>
</protein>
<proteinExistence type="predicted"/>
<organism evidence="3">
    <name type="scientific">Agrococcus sp. 25</name>
    <dbReference type="NCBI Taxonomy" id="1682745"/>
    <lineage>
        <taxon>Bacteria</taxon>
        <taxon>Bacillati</taxon>
        <taxon>Actinomycetota</taxon>
        <taxon>Actinomycetes</taxon>
        <taxon>Micrococcales</taxon>
        <taxon>Microbacteriaceae</taxon>
        <taxon>Agrococcus</taxon>
    </lineage>
</organism>
<dbReference type="InterPro" id="IPR029063">
    <property type="entry name" value="SAM-dependent_MTases_sf"/>
</dbReference>
<evidence type="ECO:0000313" key="3">
    <source>
        <dbReference type="EMBL" id="CRZ19176.1"/>
    </source>
</evidence>
<dbReference type="InterPro" id="IPR003356">
    <property type="entry name" value="DNA_methylase_A-5"/>
</dbReference>
<dbReference type="Gene3D" id="3.40.50.150">
    <property type="entry name" value="Vaccinia Virus protein VP39"/>
    <property type="match status" value="1"/>
</dbReference>
<name>A0A0H5RZ88_9MICO</name>
<feature type="compositionally biased region" description="Basic residues" evidence="1">
    <location>
        <begin position="149"/>
        <end position="164"/>
    </location>
</feature>
<accession>A0A0H5RZ88</accession>
<evidence type="ECO:0000256" key="1">
    <source>
        <dbReference type="SAM" id="MobiDB-lite"/>
    </source>
</evidence>
<dbReference type="EMBL" id="LN869920">
    <property type="protein sequence ID" value="CRZ19176.1"/>
    <property type="molecule type" value="Genomic_DNA"/>
</dbReference>
<gene>
    <name evidence="3" type="primary">agsIMB</name>
</gene>
<feature type="region of interest" description="Disordered" evidence="1">
    <location>
        <begin position="149"/>
        <end position="168"/>
    </location>
</feature>
<dbReference type="GO" id="GO:0003677">
    <property type="term" value="F:DNA binding"/>
    <property type="evidence" value="ECO:0007669"/>
    <property type="project" value="InterPro"/>
</dbReference>
<reference evidence="3" key="2">
    <citation type="submission" date="2015-07" db="EMBL/GenBank/DDBJ databases">
        <title>Unusual subunit structure of N6A DNA methyltransferase AgsI.</title>
        <authorList>
            <person name="Dedkov V.S."/>
            <person name="Abdurashitov M.A."/>
            <person name="Gonchar D.A."/>
            <person name="Chernukhin V.A."/>
            <person name="Degtyarev S.K."/>
        </authorList>
    </citation>
    <scope>NUCLEOTIDE SEQUENCE</scope>
    <source>
        <strain evidence="3">25</strain>
    </source>
</reference>
<dbReference type="PRINTS" id="PR00507">
    <property type="entry name" value="N12N6MTFRASE"/>
</dbReference>
<dbReference type="GO" id="GO:0008170">
    <property type="term" value="F:N-methyltransferase activity"/>
    <property type="evidence" value="ECO:0007669"/>
    <property type="project" value="InterPro"/>
</dbReference>
<dbReference type="AlphaFoldDB" id="A0A0H5RZ88"/>
<dbReference type="SUPFAM" id="SSF53335">
    <property type="entry name" value="S-adenosyl-L-methionine-dependent methyltransferases"/>
    <property type="match status" value="1"/>
</dbReference>
<evidence type="ECO:0000259" key="2">
    <source>
        <dbReference type="Pfam" id="PF02384"/>
    </source>
</evidence>
<dbReference type="Pfam" id="PF02384">
    <property type="entry name" value="N6_Mtase"/>
    <property type="match status" value="1"/>
</dbReference>
<feature type="domain" description="DNA methylase adenine-specific" evidence="2">
    <location>
        <begin position="30"/>
        <end position="107"/>
    </location>
</feature>
<reference evidence="3" key="1">
    <citation type="submission" date="2015-06" db="EMBL/GenBank/DDBJ databases">
        <authorList>
            <person name="Abdurashitov M."/>
        </authorList>
    </citation>
    <scope>NUCLEOTIDE SEQUENCE</scope>
    <source>
        <strain evidence="3">25</strain>
    </source>
</reference>